<name>A0A8S0Y278_9FIRM</name>
<accession>A0A8S0Y278</accession>
<dbReference type="Proteomes" id="UP001071230">
    <property type="component" value="Unassembled WGS sequence"/>
</dbReference>
<dbReference type="EMBL" id="LR746496">
    <property type="protein sequence ID" value="CAA7600435.1"/>
    <property type="molecule type" value="Genomic_DNA"/>
</dbReference>
<dbReference type="RefSeq" id="WP_240984111.1">
    <property type="nucleotide sequence ID" value="NZ_CDGJ01000032.1"/>
</dbReference>
<dbReference type="Proteomes" id="UP000836597">
    <property type="component" value="Chromosome"/>
</dbReference>
<gene>
    <name evidence="2" type="ORF">DEACI_1018</name>
    <name evidence="1" type="ORF">DEACI_1088</name>
</gene>
<dbReference type="AlphaFoldDB" id="A0A8S0Y278"/>
<dbReference type="KEGG" id="aacx:DEACI_1088"/>
<organism evidence="1">
    <name type="scientific">Acididesulfobacillus acetoxydans</name>
    <dbReference type="NCBI Taxonomy" id="1561005"/>
    <lineage>
        <taxon>Bacteria</taxon>
        <taxon>Bacillati</taxon>
        <taxon>Bacillota</taxon>
        <taxon>Clostridia</taxon>
        <taxon>Eubacteriales</taxon>
        <taxon>Peptococcaceae</taxon>
        <taxon>Acididesulfobacillus</taxon>
    </lineage>
</organism>
<reference evidence="1" key="2">
    <citation type="submission" date="2020-01" db="EMBL/GenBank/DDBJ databases">
        <authorList>
            <person name="Hornung B."/>
        </authorList>
    </citation>
    <scope>NUCLEOTIDE SEQUENCE</scope>
    <source>
        <strain evidence="1">PacBioINE</strain>
    </source>
</reference>
<protein>
    <submittedName>
        <fullName evidence="1">Uncharacterized protein</fullName>
    </submittedName>
</protein>
<sequence length="123" mass="14455">MSLIDDIRFTREKLDTLHRLGVTYTRFGPGACFVVRGFFRVLRATSLGRRWDQWIADGSQRFKREFIRLQRVCPVPPRFWDDSVLSRFESYALSERAVTLEDCIRLYNSEVLNDKNCGNSLKT</sequence>
<evidence type="ECO:0000313" key="3">
    <source>
        <dbReference type="Proteomes" id="UP001071230"/>
    </source>
</evidence>
<dbReference type="EMBL" id="CDGJ01000032">
    <property type="protein sequence ID" value="CEJ06569.1"/>
    <property type="molecule type" value="Genomic_DNA"/>
</dbReference>
<proteinExistence type="predicted"/>
<keyword evidence="3" id="KW-1185">Reference proteome</keyword>
<reference evidence="2" key="1">
    <citation type="submission" date="2014-11" db="EMBL/GenBank/DDBJ databases">
        <authorList>
            <person name="Hornung B.V."/>
        </authorList>
    </citation>
    <scope>NUCLEOTIDE SEQUENCE</scope>
    <source>
        <strain evidence="2">INE</strain>
    </source>
</reference>
<evidence type="ECO:0000313" key="2">
    <source>
        <dbReference type="EMBL" id="CEJ06569.1"/>
    </source>
</evidence>
<evidence type="ECO:0000313" key="1">
    <source>
        <dbReference type="EMBL" id="CAA7600435.1"/>
    </source>
</evidence>